<proteinExistence type="inferred from homology"/>
<reference evidence="8 9" key="1">
    <citation type="submission" date="2024-10" db="EMBL/GenBank/DDBJ databases">
        <authorList>
            <person name="Kim D."/>
        </authorList>
    </citation>
    <scope>NUCLEOTIDE SEQUENCE [LARGE SCALE GENOMIC DNA]</scope>
    <source>
        <strain evidence="8">Taebaek</strain>
    </source>
</reference>
<keyword evidence="2 6" id="KW-0645">Protease</keyword>
<dbReference type="InterPro" id="IPR001254">
    <property type="entry name" value="Trypsin_dom"/>
</dbReference>
<dbReference type="CDD" id="cd00190">
    <property type="entry name" value="Tryp_SPc"/>
    <property type="match status" value="1"/>
</dbReference>
<dbReference type="PANTHER" id="PTHR24276">
    <property type="entry name" value="POLYSERASE-RELATED"/>
    <property type="match status" value="1"/>
</dbReference>
<name>A0ABD2I2K3_HETSC</name>
<dbReference type="PRINTS" id="PR00722">
    <property type="entry name" value="CHYMOTRYPSIN"/>
</dbReference>
<dbReference type="Pfam" id="PF00089">
    <property type="entry name" value="Trypsin"/>
    <property type="match status" value="1"/>
</dbReference>
<sequence>MRGKKIRFELSCARLRPFGPPSVGRPIAIPRQPNGFFFGDESKSAGAQMQTVDENKIRHGKPLTSIVKYPFMATVWQNDRKLCTASIVSPNYILSAGHCFVKMSEENYIILVGTVNAKLEKGNGQQFKVEKAHVYSETVFGQDIAIVKLKNSIDFADNATQPITLSRRSNFTKTDLAFIAGWGRITDWSSPVTLQGANVLIWPKDEARCDGIMESEVCAFGEDGANVCFGDSGGPLLVKSYDGQRWEQIGVTSRGNFVCESNGFFSCVYIYCEWLAKITEGEVQCLNNE</sequence>
<dbReference type="PROSITE" id="PS50240">
    <property type="entry name" value="TRYPSIN_DOM"/>
    <property type="match status" value="1"/>
</dbReference>
<dbReference type="PANTHER" id="PTHR24276:SF91">
    <property type="entry name" value="AT26814P-RELATED"/>
    <property type="match status" value="1"/>
</dbReference>
<keyword evidence="3 6" id="KW-0378">Hydrolase</keyword>
<dbReference type="AlphaFoldDB" id="A0ABD2I2K3"/>
<dbReference type="GO" id="GO:0008236">
    <property type="term" value="F:serine-type peptidase activity"/>
    <property type="evidence" value="ECO:0007669"/>
    <property type="project" value="UniProtKB-KW"/>
</dbReference>
<evidence type="ECO:0000256" key="5">
    <source>
        <dbReference type="ARBA" id="ARBA00023157"/>
    </source>
</evidence>
<dbReference type="InterPro" id="IPR001314">
    <property type="entry name" value="Peptidase_S1A"/>
</dbReference>
<comment type="similarity">
    <text evidence="1">Belongs to the peptidase S1 family.</text>
</comment>
<dbReference type="EMBL" id="JBICCN010000357">
    <property type="protein sequence ID" value="KAL3074304.1"/>
    <property type="molecule type" value="Genomic_DNA"/>
</dbReference>
<dbReference type="InterPro" id="IPR009003">
    <property type="entry name" value="Peptidase_S1_PA"/>
</dbReference>
<dbReference type="GO" id="GO:0006508">
    <property type="term" value="P:proteolysis"/>
    <property type="evidence" value="ECO:0007669"/>
    <property type="project" value="UniProtKB-KW"/>
</dbReference>
<evidence type="ECO:0000256" key="6">
    <source>
        <dbReference type="RuleBase" id="RU363034"/>
    </source>
</evidence>
<gene>
    <name evidence="8" type="ORF">niasHS_015134</name>
</gene>
<evidence type="ECO:0000313" key="9">
    <source>
        <dbReference type="Proteomes" id="UP001620645"/>
    </source>
</evidence>
<dbReference type="PROSITE" id="PS00134">
    <property type="entry name" value="TRYPSIN_HIS"/>
    <property type="match status" value="1"/>
</dbReference>
<keyword evidence="4 6" id="KW-0720">Serine protease</keyword>
<evidence type="ECO:0000256" key="4">
    <source>
        <dbReference type="ARBA" id="ARBA00022825"/>
    </source>
</evidence>
<evidence type="ECO:0000256" key="3">
    <source>
        <dbReference type="ARBA" id="ARBA00022801"/>
    </source>
</evidence>
<dbReference type="SMART" id="SM00020">
    <property type="entry name" value="Tryp_SPc"/>
    <property type="match status" value="1"/>
</dbReference>
<comment type="caution">
    <text evidence="8">The sequence shown here is derived from an EMBL/GenBank/DDBJ whole genome shotgun (WGS) entry which is preliminary data.</text>
</comment>
<evidence type="ECO:0000259" key="7">
    <source>
        <dbReference type="PROSITE" id="PS50240"/>
    </source>
</evidence>
<evidence type="ECO:0000256" key="2">
    <source>
        <dbReference type="ARBA" id="ARBA00022670"/>
    </source>
</evidence>
<dbReference type="InterPro" id="IPR033116">
    <property type="entry name" value="TRYPSIN_SER"/>
</dbReference>
<accession>A0ABD2I2K3</accession>
<dbReference type="InterPro" id="IPR043504">
    <property type="entry name" value="Peptidase_S1_PA_chymotrypsin"/>
</dbReference>
<evidence type="ECO:0000256" key="1">
    <source>
        <dbReference type="ARBA" id="ARBA00007664"/>
    </source>
</evidence>
<dbReference type="InterPro" id="IPR050430">
    <property type="entry name" value="Peptidase_S1"/>
</dbReference>
<dbReference type="SUPFAM" id="SSF50494">
    <property type="entry name" value="Trypsin-like serine proteases"/>
    <property type="match status" value="1"/>
</dbReference>
<dbReference type="Proteomes" id="UP001620645">
    <property type="component" value="Unassembled WGS sequence"/>
</dbReference>
<dbReference type="PROSITE" id="PS00135">
    <property type="entry name" value="TRYPSIN_SER"/>
    <property type="match status" value="1"/>
</dbReference>
<evidence type="ECO:0000313" key="8">
    <source>
        <dbReference type="EMBL" id="KAL3074304.1"/>
    </source>
</evidence>
<organism evidence="8 9">
    <name type="scientific">Heterodera schachtii</name>
    <name type="common">Sugarbeet cyst nematode worm</name>
    <name type="synonym">Tylenchus schachtii</name>
    <dbReference type="NCBI Taxonomy" id="97005"/>
    <lineage>
        <taxon>Eukaryota</taxon>
        <taxon>Metazoa</taxon>
        <taxon>Ecdysozoa</taxon>
        <taxon>Nematoda</taxon>
        <taxon>Chromadorea</taxon>
        <taxon>Rhabditida</taxon>
        <taxon>Tylenchina</taxon>
        <taxon>Tylenchomorpha</taxon>
        <taxon>Tylenchoidea</taxon>
        <taxon>Heteroderidae</taxon>
        <taxon>Heteroderinae</taxon>
        <taxon>Heterodera</taxon>
    </lineage>
</organism>
<keyword evidence="5" id="KW-1015">Disulfide bond</keyword>
<dbReference type="InterPro" id="IPR018114">
    <property type="entry name" value="TRYPSIN_HIS"/>
</dbReference>
<keyword evidence="9" id="KW-1185">Reference proteome</keyword>
<dbReference type="FunFam" id="2.40.10.10:FF:000068">
    <property type="entry name" value="transmembrane protease serine 2"/>
    <property type="match status" value="1"/>
</dbReference>
<protein>
    <recommendedName>
        <fullName evidence="7">Peptidase S1 domain-containing protein</fullName>
    </recommendedName>
</protein>
<dbReference type="Gene3D" id="2.40.10.10">
    <property type="entry name" value="Trypsin-like serine proteases"/>
    <property type="match status" value="1"/>
</dbReference>
<feature type="domain" description="Peptidase S1" evidence="7">
    <location>
        <begin position="57"/>
        <end position="280"/>
    </location>
</feature>